<feature type="domain" description="ZU5" evidence="2">
    <location>
        <begin position="46"/>
        <end position="143"/>
    </location>
</feature>
<evidence type="ECO:0000313" key="3">
    <source>
        <dbReference type="EMBL" id="TXC66734.1"/>
    </source>
</evidence>
<keyword evidence="4" id="KW-1185">Reference proteome</keyword>
<evidence type="ECO:0000259" key="2">
    <source>
        <dbReference type="PROSITE" id="PS51145"/>
    </source>
</evidence>
<dbReference type="Pfam" id="PF00791">
    <property type="entry name" value="ZU5"/>
    <property type="match status" value="1"/>
</dbReference>
<evidence type="ECO:0000256" key="1">
    <source>
        <dbReference type="SAM" id="MobiDB-lite"/>
    </source>
</evidence>
<dbReference type="InterPro" id="IPR000906">
    <property type="entry name" value="ZU5_dom"/>
</dbReference>
<evidence type="ECO:0000313" key="4">
    <source>
        <dbReference type="Proteomes" id="UP000321832"/>
    </source>
</evidence>
<reference evidence="3 4" key="1">
    <citation type="submission" date="2019-08" db="EMBL/GenBank/DDBJ databases">
        <authorList>
            <person name="Khan S.A."/>
            <person name="Jeon C.O."/>
            <person name="Jeong S.E."/>
        </authorList>
    </citation>
    <scope>NUCLEOTIDE SEQUENCE [LARGE SCALE GENOMIC DNA]</scope>
    <source>
        <strain evidence="4">IMCC1728</strain>
    </source>
</reference>
<organism evidence="3 4">
    <name type="scientific">Piscinibacter aquaticus</name>
    <dbReference type="NCBI Taxonomy" id="392597"/>
    <lineage>
        <taxon>Bacteria</taxon>
        <taxon>Pseudomonadati</taxon>
        <taxon>Pseudomonadota</taxon>
        <taxon>Betaproteobacteria</taxon>
        <taxon>Burkholderiales</taxon>
        <taxon>Sphaerotilaceae</taxon>
        <taxon>Piscinibacter</taxon>
    </lineage>
</organism>
<sequence>MAQDRSTQLTEPRAGRWPRWTKGLALTLALALGACGGSDGGPDSASPGAVTLDAAGGTLTLGGVQVIVPADALAGATTVRVAADSVGAPPPPAGARLLSPIYSVTPHGVDFARPARLRIRSTRAASRPAPGPCCSRHNRAATG</sequence>
<dbReference type="Gene3D" id="2.60.220.30">
    <property type="match status" value="1"/>
</dbReference>
<dbReference type="AlphaFoldDB" id="A0A5C6U1B5"/>
<gene>
    <name evidence="3" type="ORF">FSC37_15750</name>
</gene>
<dbReference type="Proteomes" id="UP000321832">
    <property type="component" value="Unassembled WGS sequence"/>
</dbReference>
<feature type="region of interest" description="Disordered" evidence="1">
    <location>
        <begin position="122"/>
        <end position="143"/>
    </location>
</feature>
<dbReference type="PROSITE" id="PS51145">
    <property type="entry name" value="ZU5"/>
    <property type="match status" value="1"/>
</dbReference>
<accession>A0A5C6U1B5</accession>
<comment type="caution">
    <text evidence="3">The sequence shown here is derived from an EMBL/GenBank/DDBJ whole genome shotgun (WGS) entry which is preliminary data.</text>
</comment>
<protein>
    <recommendedName>
        <fullName evidence="2">ZU5 domain-containing protein</fullName>
    </recommendedName>
</protein>
<dbReference type="SMART" id="SM00218">
    <property type="entry name" value="ZU5"/>
    <property type="match status" value="1"/>
</dbReference>
<proteinExistence type="predicted"/>
<dbReference type="EMBL" id="VOPW01000001">
    <property type="protein sequence ID" value="TXC66734.1"/>
    <property type="molecule type" value="Genomic_DNA"/>
</dbReference>
<dbReference type="PROSITE" id="PS51257">
    <property type="entry name" value="PROKAR_LIPOPROTEIN"/>
    <property type="match status" value="1"/>
</dbReference>
<name>A0A5C6U1B5_9BURK</name>